<dbReference type="EMBL" id="JADWDJ010000007">
    <property type="protein sequence ID" value="KAG5279025.1"/>
    <property type="molecule type" value="Genomic_DNA"/>
</dbReference>
<evidence type="ECO:0000313" key="2">
    <source>
        <dbReference type="Proteomes" id="UP000823561"/>
    </source>
</evidence>
<name>A0AAV6GVW9_9TELE</name>
<dbReference type="AlphaFoldDB" id="A0AAV6GVW9"/>
<keyword evidence="2" id="KW-1185">Reference proteome</keyword>
<gene>
    <name evidence="1" type="ORF">AALO_G00105290</name>
</gene>
<accession>A0AAV6GVW9</accession>
<organism evidence="1 2">
    <name type="scientific">Alosa alosa</name>
    <name type="common">allis shad</name>
    <dbReference type="NCBI Taxonomy" id="278164"/>
    <lineage>
        <taxon>Eukaryota</taxon>
        <taxon>Metazoa</taxon>
        <taxon>Chordata</taxon>
        <taxon>Craniata</taxon>
        <taxon>Vertebrata</taxon>
        <taxon>Euteleostomi</taxon>
        <taxon>Actinopterygii</taxon>
        <taxon>Neopterygii</taxon>
        <taxon>Teleostei</taxon>
        <taxon>Clupei</taxon>
        <taxon>Clupeiformes</taxon>
        <taxon>Clupeoidei</taxon>
        <taxon>Clupeidae</taxon>
        <taxon>Alosa</taxon>
    </lineage>
</organism>
<sequence>MQTEPSLMWDEQKAYEELLYWDSLIQDGHRLHPHDFDRYEDLRYWYDCLFYEEELRKYNEYIAALHEQENQHVYAPPW</sequence>
<comment type="caution">
    <text evidence="1">The sequence shown here is derived from an EMBL/GenBank/DDBJ whole genome shotgun (WGS) entry which is preliminary data.</text>
</comment>
<evidence type="ECO:0000313" key="1">
    <source>
        <dbReference type="EMBL" id="KAG5279025.1"/>
    </source>
</evidence>
<reference evidence="1" key="1">
    <citation type="submission" date="2020-10" db="EMBL/GenBank/DDBJ databases">
        <title>Chromosome-scale genome assembly of the Allis shad, Alosa alosa.</title>
        <authorList>
            <person name="Margot Z."/>
            <person name="Christophe K."/>
            <person name="Cabau C."/>
            <person name="Louis A."/>
            <person name="Berthelot C."/>
            <person name="Parey E."/>
            <person name="Roest Crollius H."/>
            <person name="Montfort J."/>
            <person name="Robinson-Rechavi M."/>
            <person name="Bucao C."/>
            <person name="Bouchez O."/>
            <person name="Gislard M."/>
            <person name="Lluch J."/>
            <person name="Milhes M."/>
            <person name="Lampietro C."/>
            <person name="Lopez Roques C."/>
            <person name="Donnadieu C."/>
            <person name="Braasch I."/>
            <person name="Desvignes T."/>
            <person name="Postlethwait J."/>
            <person name="Bobe J."/>
            <person name="Guiguen Y."/>
        </authorList>
    </citation>
    <scope>NUCLEOTIDE SEQUENCE</scope>
    <source>
        <strain evidence="1">M-15738</strain>
        <tissue evidence="1">Blood</tissue>
    </source>
</reference>
<protein>
    <submittedName>
        <fullName evidence="1">Uncharacterized protein</fullName>
    </submittedName>
</protein>
<dbReference type="Proteomes" id="UP000823561">
    <property type="component" value="Chromosome 7"/>
</dbReference>
<proteinExistence type="predicted"/>